<evidence type="ECO:0000259" key="8">
    <source>
        <dbReference type="PROSITE" id="PS51462"/>
    </source>
</evidence>
<dbReference type="PIRSF" id="PIRSF017340">
    <property type="entry name" value="Nudix_hydro"/>
    <property type="match status" value="1"/>
</dbReference>
<dbReference type="PROSITE" id="PS00893">
    <property type="entry name" value="NUDIX_BOX"/>
    <property type="match status" value="1"/>
</dbReference>
<comment type="similarity">
    <text evidence="2">Belongs to the Nudix hydrolase family.</text>
</comment>
<dbReference type="CDD" id="cd04697">
    <property type="entry name" value="NUDIX_Hydrolase"/>
    <property type="match status" value="1"/>
</dbReference>
<dbReference type="EMBL" id="JACBZM010000001">
    <property type="protein sequence ID" value="NYI47458.1"/>
    <property type="molecule type" value="Genomic_DNA"/>
</dbReference>
<dbReference type="AlphaFoldDB" id="A0A7Z0CQK7"/>
<dbReference type="InterPro" id="IPR000086">
    <property type="entry name" value="NUDIX_hydrolase_dom"/>
</dbReference>
<dbReference type="Proteomes" id="UP000562045">
    <property type="component" value="Unassembled WGS sequence"/>
</dbReference>
<accession>A0A7Z0CQK7</accession>
<dbReference type="RefSeq" id="WP_308645685.1">
    <property type="nucleotide sequence ID" value="NZ_JACBZM010000001.1"/>
</dbReference>
<dbReference type="Gene3D" id="3.90.79.10">
    <property type="entry name" value="Nucleoside Triphosphate Pyrophosphohydrolase"/>
    <property type="match status" value="1"/>
</dbReference>
<gene>
    <name evidence="9" type="ORF">BJ993_004538</name>
</gene>
<dbReference type="InterPro" id="IPR024195">
    <property type="entry name" value="NUDIX_hydrolase_YfcD_pred"/>
</dbReference>
<dbReference type="PROSITE" id="PS51462">
    <property type="entry name" value="NUDIX"/>
    <property type="match status" value="1"/>
</dbReference>
<comment type="cofactor">
    <cofactor evidence="1">
        <name>Mg(2+)</name>
        <dbReference type="ChEBI" id="CHEBI:18420"/>
    </cofactor>
</comment>
<dbReference type="Pfam" id="PF00293">
    <property type="entry name" value="NUDIX"/>
    <property type="match status" value="1"/>
</dbReference>
<keyword evidence="4" id="KW-0378">Hydrolase</keyword>
<keyword evidence="3 6" id="KW-0479">Metal-binding</keyword>
<dbReference type="InterPro" id="IPR015797">
    <property type="entry name" value="NUDIX_hydrolase-like_dom_sf"/>
</dbReference>
<name>A0A7Z0CQK7_9ACTN</name>
<evidence type="ECO:0000256" key="1">
    <source>
        <dbReference type="ARBA" id="ARBA00001946"/>
    </source>
</evidence>
<feature type="binding site" evidence="6">
    <location>
        <position position="86"/>
    </location>
    <ligand>
        <name>Mg(2+)</name>
        <dbReference type="ChEBI" id="CHEBI:18420"/>
    </ligand>
</feature>
<dbReference type="GO" id="GO:0046872">
    <property type="term" value="F:metal ion binding"/>
    <property type="evidence" value="ECO:0007669"/>
    <property type="project" value="UniProtKB-KW"/>
</dbReference>
<evidence type="ECO:0000256" key="4">
    <source>
        <dbReference type="ARBA" id="ARBA00022801"/>
    </source>
</evidence>
<feature type="domain" description="Nudix hydrolase" evidence="8">
    <location>
        <begin position="33"/>
        <end position="161"/>
    </location>
</feature>
<evidence type="ECO:0000256" key="2">
    <source>
        <dbReference type="ARBA" id="ARBA00005582"/>
    </source>
</evidence>
<evidence type="ECO:0000313" key="9">
    <source>
        <dbReference type="EMBL" id="NYI47458.1"/>
    </source>
</evidence>
<organism evidence="9 10">
    <name type="scientific">Nocardioides aromaticivorans</name>
    <dbReference type="NCBI Taxonomy" id="200618"/>
    <lineage>
        <taxon>Bacteria</taxon>
        <taxon>Bacillati</taxon>
        <taxon>Actinomycetota</taxon>
        <taxon>Actinomycetes</taxon>
        <taxon>Propionibacteriales</taxon>
        <taxon>Nocardioidaceae</taxon>
        <taxon>Nocardioides</taxon>
    </lineage>
</organism>
<dbReference type="SUPFAM" id="SSF55811">
    <property type="entry name" value="Nudix"/>
    <property type="match status" value="1"/>
</dbReference>
<comment type="caution">
    <text evidence="9">The sequence shown here is derived from an EMBL/GenBank/DDBJ whole genome shotgun (WGS) entry which is preliminary data.</text>
</comment>
<reference evidence="9 10" key="1">
    <citation type="submission" date="2020-07" db="EMBL/GenBank/DDBJ databases">
        <title>Sequencing the genomes of 1000 actinobacteria strains.</title>
        <authorList>
            <person name="Klenk H.-P."/>
        </authorList>
    </citation>
    <scope>NUCLEOTIDE SEQUENCE [LARGE SCALE GENOMIC DNA]</scope>
    <source>
        <strain evidence="9 10">DSM 15131</strain>
    </source>
</reference>
<evidence type="ECO:0000256" key="5">
    <source>
        <dbReference type="ARBA" id="ARBA00022842"/>
    </source>
</evidence>
<evidence type="ECO:0000256" key="6">
    <source>
        <dbReference type="PIRSR" id="PIRSR017340-1"/>
    </source>
</evidence>
<keyword evidence="5 6" id="KW-0460">Magnesium</keyword>
<proteinExistence type="inferred from homology"/>
<evidence type="ECO:0000256" key="3">
    <source>
        <dbReference type="ARBA" id="ARBA00022723"/>
    </source>
</evidence>
<evidence type="ECO:0000256" key="7">
    <source>
        <dbReference type="SAM" id="MobiDB-lite"/>
    </source>
</evidence>
<dbReference type="InterPro" id="IPR020084">
    <property type="entry name" value="NUDIX_hydrolase_CS"/>
</dbReference>
<dbReference type="PANTHER" id="PTHR10885:SF0">
    <property type="entry name" value="ISOPENTENYL-DIPHOSPHATE DELTA-ISOMERASE"/>
    <property type="match status" value="1"/>
</dbReference>
<sequence length="169" mass="18661">MSSPGDELVPLYDESGRPSGEVVTRREMRARNLRHAATAVVVRNSVGDVYVHRRTDTKDVFPGRHDFAAGGVLQVGEAPYDAAVREAEEELGVTGVPLEPLGEADYADDHTSYHAFCFTCVYDGPITWQAEEVAWGAWVPVAELRAMVEREEFVPDTLALLWPLDRSSS</sequence>
<dbReference type="GO" id="GO:0016817">
    <property type="term" value="F:hydrolase activity, acting on acid anhydrides"/>
    <property type="evidence" value="ECO:0007669"/>
    <property type="project" value="InterPro"/>
</dbReference>
<feature type="binding site" evidence="6">
    <location>
        <position position="90"/>
    </location>
    <ligand>
        <name>Mg(2+)</name>
        <dbReference type="ChEBI" id="CHEBI:18420"/>
    </ligand>
</feature>
<protein>
    <submittedName>
        <fullName evidence="9">8-oxo-dGTP pyrophosphatase MutT (NUDIX family)</fullName>
    </submittedName>
</protein>
<dbReference type="PANTHER" id="PTHR10885">
    <property type="entry name" value="ISOPENTENYL-DIPHOSPHATE DELTA-ISOMERASE"/>
    <property type="match status" value="1"/>
</dbReference>
<evidence type="ECO:0000313" key="10">
    <source>
        <dbReference type="Proteomes" id="UP000562045"/>
    </source>
</evidence>
<feature type="region of interest" description="Disordered" evidence="7">
    <location>
        <begin position="1"/>
        <end position="20"/>
    </location>
</feature>